<keyword evidence="3" id="KW-0805">Transcription regulation</keyword>
<dbReference type="Gramene" id="ONK69547">
    <property type="protein sequence ID" value="ONK69547"/>
    <property type="gene ID" value="A4U43_C05F24120"/>
</dbReference>
<evidence type="ECO:0000256" key="1">
    <source>
        <dbReference type="ARBA" id="ARBA00004123"/>
    </source>
</evidence>
<keyword evidence="6" id="KW-0175">Coiled coil</keyword>
<evidence type="ECO:0000256" key="6">
    <source>
        <dbReference type="SAM" id="Coils"/>
    </source>
</evidence>
<proteinExistence type="inferred from homology"/>
<dbReference type="Pfam" id="PF00010">
    <property type="entry name" value="HLH"/>
    <property type="match status" value="1"/>
</dbReference>
<evidence type="ECO:0000256" key="5">
    <source>
        <dbReference type="ARBA" id="ARBA00023242"/>
    </source>
</evidence>
<evidence type="ECO:0000259" key="8">
    <source>
        <dbReference type="PROSITE" id="PS50888"/>
    </source>
</evidence>
<dbReference type="Pfam" id="PF22754">
    <property type="entry name" value="bHLH-TF_ACT-like_plant"/>
    <property type="match status" value="1"/>
</dbReference>
<keyword evidence="4" id="KW-0804">Transcription</keyword>
<evidence type="ECO:0000313" key="9">
    <source>
        <dbReference type="EMBL" id="ONK69547.1"/>
    </source>
</evidence>
<dbReference type="GO" id="GO:0003700">
    <property type="term" value="F:DNA-binding transcription factor activity"/>
    <property type="evidence" value="ECO:0007669"/>
    <property type="project" value="TreeGrafter"/>
</dbReference>
<evidence type="ECO:0000256" key="4">
    <source>
        <dbReference type="ARBA" id="ARBA00023163"/>
    </source>
</evidence>
<dbReference type="Gene3D" id="4.10.280.10">
    <property type="entry name" value="Helix-loop-helix DNA-binding domain"/>
    <property type="match status" value="1"/>
</dbReference>
<keyword evidence="5" id="KW-0539">Nucleus</keyword>
<dbReference type="PROSITE" id="PS50888">
    <property type="entry name" value="BHLH"/>
    <property type="match status" value="1"/>
</dbReference>
<dbReference type="InterPro" id="IPR011598">
    <property type="entry name" value="bHLH_dom"/>
</dbReference>
<evidence type="ECO:0000256" key="2">
    <source>
        <dbReference type="ARBA" id="ARBA00005510"/>
    </source>
</evidence>
<comment type="subcellular location">
    <subcellularLocation>
        <location evidence="1">Nucleus</location>
    </subcellularLocation>
</comment>
<feature type="region of interest" description="Disordered" evidence="7">
    <location>
        <begin position="28"/>
        <end position="53"/>
    </location>
</feature>
<feature type="domain" description="BHLH" evidence="8">
    <location>
        <begin position="48"/>
        <end position="97"/>
    </location>
</feature>
<dbReference type="GO" id="GO:0046983">
    <property type="term" value="F:protein dimerization activity"/>
    <property type="evidence" value="ECO:0007669"/>
    <property type="project" value="InterPro"/>
</dbReference>
<name>A0A5P1EWL4_ASPOF</name>
<dbReference type="Proteomes" id="UP000243459">
    <property type="component" value="Chromosome 5"/>
</dbReference>
<organism evidence="9 10">
    <name type="scientific">Asparagus officinalis</name>
    <name type="common">Garden asparagus</name>
    <dbReference type="NCBI Taxonomy" id="4686"/>
    <lineage>
        <taxon>Eukaryota</taxon>
        <taxon>Viridiplantae</taxon>
        <taxon>Streptophyta</taxon>
        <taxon>Embryophyta</taxon>
        <taxon>Tracheophyta</taxon>
        <taxon>Spermatophyta</taxon>
        <taxon>Magnoliopsida</taxon>
        <taxon>Liliopsida</taxon>
        <taxon>Asparagales</taxon>
        <taxon>Asparagaceae</taxon>
        <taxon>Asparagoideae</taxon>
        <taxon>Asparagus</taxon>
    </lineage>
</organism>
<dbReference type="PANTHER" id="PTHR31945:SF26">
    <property type="entry name" value="TRANSCRIPTION FACTOR BHLH35"/>
    <property type="match status" value="1"/>
</dbReference>
<dbReference type="EMBL" id="CM007385">
    <property type="protein sequence ID" value="ONK69547.1"/>
    <property type="molecule type" value="Genomic_DNA"/>
</dbReference>
<comment type="similarity">
    <text evidence="2">Belongs to the bHLH protein family.</text>
</comment>
<dbReference type="GO" id="GO:0005634">
    <property type="term" value="C:nucleus"/>
    <property type="evidence" value="ECO:0007669"/>
    <property type="project" value="UniProtKB-SubCell"/>
</dbReference>
<dbReference type="InterPro" id="IPR054502">
    <property type="entry name" value="bHLH-TF_ACT-like_plant"/>
</dbReference>
<feature type="coiled-coil region" evidence="6">
    <location>
        <begin position="94"/>
        <end position="121"/>
    </location>
</feature>
<evidence type="ECO:0000256" key="3">
    <source>
        <dbReference type="ARBA" id="ARBA00023015"/>
    </source>
</evidence>
<dbReference type="GO" id="GO:0043565">
    <property type="term" value="F:sequence-specific DNA binding"/>
    <property type="evidence" value="ECO:0007669"/>
    <property type="project" value="TreeGrafter"/>
</dbReference>
<gene>
    <name evidence="9" type="ORF">A4U43_C05F24120</name>
</gene>
<dbReference type="AlphaFoldDB" id="A0A5P1EWL4"/>
<accession>A0A5P1EWL4</accession>
<dbReference type="SUPFAM" id="SSF47459">
    <property type="entry name" value="HLH, helix-loop-helix DNA-binding domain"/>
    <property type="match status" value="1"/>
</dbReference>
<dbReference type="SMART" id="SM00353">
    <property type="entry name" value="HLH"/>
    <property type="match status" value="1"/>
</dbReference>
<evidence type="ECO:0000256" key="7">
    <source>
        <dbReference type="SAM" id="MobiDB-lite"/>
    </source>
</evidence>
<keyword evidence="10" id="KW-1185">Reference proteome</keyword>
<evidence type="ECO:0000313" key="10">
    <source>
        <dbReference type="Proteomes" id="UP000243459"/>
    </source>
</evidence>
<protein>
    <recommendedName>
        <fullName evidence="8">BHLH domain-containing protein</fullName>
    </recommendedName>
</protein>
<dbReference type="InterPro" id="IPR051358">
    <property type="entry name" value="TF_AMS/ICE1/BHLH6-like"/>
</dbReference>
<sequence>MNNMEEDSFYLDIERFFEYEEPDSLQVFGDAIPSNESSSPEQNASSSSALPRSLVKERERRQLVNDKLKALRLALPNFTKFDKSSVVKDAIDYILMLQEQEKRMTAEILQLEAQVLNEKNNREGITKSSVLATRSLHENFSIQIMEIKMWQVGERTLGVNLICDKKRGNMIKVYELFESLNVNVIMANVTSVSESLLNTFFIEANTMNSTQLKEMMEGAIAELNSEGSLFNSAHYSVGLNSTIAQSLKEMFDEYNPFAKSFRMAKERFDNNESSNVNLRLIRKRNNDGRT</sequence>
<feature type="compositionally biased region" description="Low complexity" evidence="7">
    <location>
        <begin position="33"/>
        <end position="49"/>
    </location>
</feature>
<dbReference type="OMA" id="LELECNM"/>
<reference evidence="10" key="1">
    <citation type="journal article" date="2017" name="Nat. Commun.">
        <title>The asparagus genome sheds light on the origin and evolution of a young Y chromosome.</title>
        <authorList>
            <person name="Harkess A."/>
            <person name="Zhou J."/>
            <person name="Xu C."/>
            <person name="Bowers J.E."/>
            <person name="Van der Hulst R."/>
            <person name="Ayyampalayam S."/>
            <person name="Mercati F."/>
            <person name="Riccardi P."/>
            <person name="McKain M.R."/>
            <person name="Kakrana A."/>
            <person name="Tang H."/>
            <person name="Ray J."/>
            <person name="Groenendijk J."/>
            <person name="Arikit S."/>
            <person name="Mathioni S.M."/>
            <person name="Nakano M."/>
            <person name="Shan H."/>
            <person name="Telgmann-Rauber A."/>
            <person name="Kanno A."/>
            <person name="Yue Z."/>
            <person name="Chen H."/>
            <person name="Li W."/>
            <person name="Chen Y."/>
            <person name="Xu X."/>
            <person name="Zhang Y."/>
            <person name="Luo S."/>
            <person name="Chen H."/>
            <person name="Gao J."/>
            <person name="Mao Z."/>
            <person name="Pires J.C."/>
            <person name="Luo M."/>
            <person name="Kudrna D."/>
            <person name="Wing R.A."/>
            <person name="Meyers B.C."/>
            <person name="Yi K."/>
            <person name="Kong H."/>
            <person name="Lavrijsen P."/>
            <person name="Sunseri F."/>
            <person name="Falavigna A."/>
            <person name="Ye Y."/>
            <person name="Leebens-Mack J.H."/>
            <person name="Chen G."/>
        </authorList>
    </citation>
    <scope>NUCLEOTIDE SEQUENCE [LARGE SCALE GENOMIC DNA]</scope>
    <source>
        <strain evidence="10">cv. DH0086</strain>
    </source>
</reference>
<dbReference type="InterPro" id="IPR036638">
    <property type="entry name" value="HLH_DNA-bd_sf"/>
</dbReference>
<dbReference type="PANTHER" id="PTHR31945">
    <property type="entry name" value="TRANSCRIPTION FACTOR SCREAM2-RELATED"/>
    <property type="match status" value="1"/>
</dbReference>